<reference evidence="1 2" key="1">
    <citation type="submission" date="2019-04" db="EMBL/GenBank/DDBJ databases">
        <title>Azoarcus nasutitermitis sp. nov. isolated from termite nest.</title>
        <authorList>
            <person name="Lin S.-Y."/>
            <person name="Hameed A."/>
            <person name="Hsu Y.-H."/>
            <person name="Young C.-C."/>
        </authorList>
    </citation>
    <scope>NUCLEOTIDE SEQUENCE [LARGE SCALE GENOMIC DNA]</scope>
    <source>
        <strain evidence="1 2">CC-YHH838</strain>
    </source>
</reference>
<gene>
    <name evidence="1" type="ORF">E6C76_10965</name>
</gene>
<comment type="caution">
    <text evidence="1">The sequence shown here is derived from an EMBL/GenBank/DDBJ whole genome shotgun (WGS) entry which is preliminary data.</text>
</comment>
<evidence type="ECO:0000313" key="1">
    <source>
        <dbReference type="EMBL" id="THF64577.1"/>
    </source>
</evidence>
<accession>A0A4S4AWX9</accession>
<organism evidence="1 2">
    <name type="scientific">Pseudothauera nasutitermitis</name>
    <dbReference type="NCBI Taxonomy" id="2565930"/>
    <lineage>
        <taxon>Bacteria</taxon>
        <taxon>Pseudomonadati</taxon>
        <taxon>Pseudomonadota</taxon>
        <taxon>Betaproteobacteria</taxon>
        <taxon>Rhodocyclales</taxon>
        <taxon>Zoogloeaceae</taxon>
        <taxon>Pseudothauera</taxon>
    </lineage>
</organism>
<sequence>MNATKCLIPGFDGATLDYPRLAQRDPGFGADPHSMYSPEWTLGIGSDLFENGMELGYFQLGLGPFRRVYLWHDTQPGTTGLVFYTYEQVENPMGELLEEILRALAEGPGFWVLPGPGRIPVPRPIP</sequence>
<keyword evidence="2" id="KW-1185">Reference proteome</keyword>
<name>A0A4S4AWX9_9RHOO</name>
<evidence type="ECO:0000313" key="2">
    <source>
        <dbReference type="Proteomes" id="UP000308430"/>
    </source>
</evidence>
<dbReference type="Proteomes" id="UP000308430">
    <property type="component" value="Unassembled WGS sequence"/>
</dbReference>
<proteinExistence type="predicted"/>
<dbReference type="EMBL" id="SSOC01000004">
    <property type="protein sequence ID" value="THF64577.1"/>
    <property type="molecule type" value="Genomic_DNA"/>
</dbReference>
<protein>
    <submittedName>
        <fullName evidence="1">Uncharacterized protein</fullName>
    </submittedName>
</protein>
<dbReference type="RefSeq" id="WP_168734314.1">
    <property type="nucleotide sequence ID" value="NZ_SSOC01000004.1"/>
</dbReference>
<dbReference type="AlphaFoldDB" id="A0A4S4AWX9"/>